<name>A0A6G1C7X5_9ORYZ</name>
<accession>A0A6G1C7X5</accession>
<dbReference type="EMBL" id="SPHZ02000010">
    <property type="protein sequence ID" value="KAF0896141.1"/>
    <property type="molecule type" value="Genomic_DNA"/>
</dbReference>
<dbReference type="Proteomes" id="UP000479710">
    <property type="component" value="Unassembled WGS sequence"/>
</dbReference>
<dbReference type="AlphaFoldDB" id="A0A6G1C7X5"/>
<sequence length="86" mass="9098">MEDVLDLLPPQLGMAVSGLSGAGERQEADGCAGEHADRCAEGDDIELGKEEEEPRHVVPPSIWTMEAVAEFYSLILYAQLLAAGGA</sequence>
<keyword evidence="3" id="KW-1185">Reference proteome</keyword>
<protein>
    <submittedName>
        <fullName evidence="2">Uncharacterized protein</fullName>
    </submittedName>
</protein>
<reference evidence="2 3" key="1">
    <citation type="submission" date="2019-11" db="EMBL/GenBank/DDBJ databases">
        <title>Whole genome sequence of Oryza granulata.</title>
        <authorList>
            <person name="Li W."/>
        </authorList>
    </citation>
    <scope>NUCLEOTIDE SEQUENCE [LARGE SCALE GENOMIC DNA]</scope>
    <source>
        <strain evidence="3">cv. Menghai</strain>
        <tissue evidence="2">Leaf</tissue>
    </source>
</reference>
<gene>
    <name evidence="2" type="ORF">E2562_019639</name>
</gene>
<organism evidence="2 3">
    <name type="scientific">Oryza meyeriana var. granulata</name>
    <dbReference type="NCBI Taxonomy" id="110450"/>
    <lineage>
        <taxon>Eukaryota</taxon>
        <taxon>Viridiplantae</taxon>
        <taxon>Streptophyta</taxon>
        <taxon>Embryophyta</taxon>
        <taxon>Tracheophyta</taxon>
        <taxon>Spermatophyta</taxon>
        <taxon>Magnoliopsida</taxon>
        <taxon>Liliopsida</taxon>
        <taxon>Poales</taxon>
        <taxon>Poaceae</taxon>
        <taxon>BOP clade</taxon>
        <taxon>Oryzoideae</taxon>
        <taxon>Oryzeae</taxon>
        <taxon>Oryzinae</taxon>
        <taxon>Oryza</taxon>
        <taxon>Oryza meyeriana</taxon>
    </lineage>
</organism>
<proteinExistence type="predicted"/>
<feature type="region of interest" description="Disordered" evidence="1">
    <location>
        <begin position="18"/>
        <end position="55"/>
    </location>
</feature>
<evidence type="ECO:0000313" key="2">
    <source>
        <dbReference type="EMBL" id="KAF0896141.1"/>
    </source>
</evidence>
<evidence type="ECO:0000256" key="1">
    <source>
        <dbReference type="SAM" id="MobiDB-lite"/>
    </source>
</evidence>
<comment type="caution">
    <text evidence="2">The sequence shown here is derived from an EMBL/GenBank/DDBJ whole genome shotgun (WGS) entry which is preliminary data.</text>
</comment>
<feature type="compositionally biased region" description="Basic and acidic residues" evidence="1">
    <location>
        <begin position="24"/>
        <end position="55"/>
    </location>
</feature>
<evidence type="ECO:0000313" key="3">
    <source>
        <dbReference type="Proteomes" id="UP000479710"/>
    </source>
</evidence>